<evidence type="ECO:0000256" key="1">
    <source>
        <dbReference type="ARBA" id="ARBA00023002"/>
    </source>
</evidence>
<name>A0A937I099_9GAMM</name>
<organism evidence="4 5">
    <name type="scientific">SAR86 cluster bacterium</name>
    <dbReference type="NCBI Taxonomy" id="2030880"/>
    <lineage>
        <taxon>Bacteria</taxon>
        <taxon>Pseudomonadati</taxon>
        <taxon>Pseudomonadota</taxon>
        <taxon>Gammaproteobacteria</taxon>
        <taxon>SAR86 cluster</taxon>
    </lineage>
</organism>
<dbReference type="GO" id="GO:0016616">
    <property type="term" value="F:oxidoreductase activity, acting on the CH-OH group of donors, NAD or NADP as acceptor"/>
    <property type="evidence" value="ECO:0007669"/>
    <property type="project" value="TreeGrafter"/>
</dbReference>
<accession>A0A937I099</accession>
<dbReference type="Proteomes" id="UP000744438">
    <property type="component" value="Unassembled WGS sequence"/>
</dbReference>
<comment type="caution">
    <text evidence="4">The sequence shown here is derived from an EMBL/GenBank/DDBJ whole genome shotgun (WGS) entry which is preliminary data.</text>
</comment>
<dbReference type="AlphaFoldDB" id="A0A937I099"/>
<evidence type="ECO:0000256" key="2">
    <source>
        <dbReference type="ARBA" id="ARBA00023445"/>
    </source>
</evidence>
<dbReference type="InterPro" id="IPR036291">
    <property type="entry name" value="NAD(P)-bd_dom_sf"/>
</dbReference>
<reference evidence="4" key="1">
    <citation type="submission" date="2020-10" db="EMBL/GenBank/DDBJ databases">
        <title>Microbiome of the Black Sea water column analyzed by genome centric metagenomics.</title>
        <authorList>
            <person name="Cabello-Yeves P.J."/>
            <person name="Callieri C."/>
            <person name="Picazo A."/>
            <person name="Mehrshad M."/>
            <person name="Haro-Moreno J.M."/>
            <person name="Roda-Garcia J."/>
            <person name="Dzembekova N."/>
            <person name="Slabakova V."/>
            <person name="Slabakova N."/>
            <person name="Moncheva S."/>
            <person name="Rodriguez-Valera F."/>
        </authorList>
    </citation>
    <scope>NUCLEOTIDE SEQUENCE</scope>
    <source>
        <strain evidence="4">BS307-5m-G49</strain>
    </source>
</reference>
<dbReference type="PANTHER" id="PTHR10366:SF564">
    <property type="entry name" value="STEROL-4-ALPHA-CARBOXYLATE 3-DEHYDROGENASE, DECARBOXYLATING"/>
    <property type="match status" value="1"/>
</dbReference>
<dbReference type="InterPro" id="IPR001509">
    <property type="entry name" value="Epimerase_deHydtase"/>
</dbReference>
<evidence type="ECO:0000313" key="4">
    <source>
        <dbReference type="EMBL" id="MBL6811837.1"/>
    </source>
</evidence>
<dbReference type="CDD" id="cd05227">
    <property type="entry name" value="AR_SDR_e"/>
    <property type="match status" value="1"/>
</dbReference>
<comment type="similarity">
    <text evidence="2">Belongs to the NAD(P)-dependent epimerase/dehydratase family. Dihydroflavonol-4-reductase subfamily.</text>
</comment>
<dbReference type="FunFam" id="3.40.50.720:FF:000336">
    <property type="entry name" value="Aldehyde reductase"/>
    <property type="match status" value="1"/>
</dbReference>
<gene>
    <name evidence="4" type="ORF">ISQ63_03005</name>
</gene>
<evidence type="ECO:0000259" key="3">
    <source>
        <dbReference type="Pfam" id="PF01370"/>
    </source>
</evidence>
<dbReference type="SUPFAM" id="SSF51735">
    <property type="entry name" value="NAD(P)-binding Rossmann-fold domains"/>
    <property type="match status" value="1"/>
</dbReference>
<sequence length="347" mass="37908">MENKETVLVTGGSGFIASHCIIQLAAAGYQVKATVRDLSRTNKLNQTLLNGLEKYEGKSDLSVDWQVTNLSSDEGWDEAMAGCDYVLHVASPIAMQLPKDEDEMVKPAVEGTLRVLKAASKAGVKRVVITSSVAAIMYGTDKQGVFNEEDWTDPKSKTTNVYAKSKTLAEQAAWDFMEKDTSGMELSTVLPAMVFGPILEEDFGVSVGAILDMMNGKYPIVPNWDMGVVDVRDVASLELLAMTKPEAAGKRFVCSAENMFMKDQNEYLSELFPESASKIPKRVAPNWLIKFLALFLPALKMIAEGLGKERSMDSSQARNLLGWNPRSAKEAVKSAAESAKEFGLITD</sequence>
<proteinExistence type="inferred from homology"/>
<dbReference type="EMBL" id="JADHQC010000014">
    <property type="protein sequence ID" value="MBL6811837.1"/>
    <property type="molecule type" value="Genomic_DNA"/>
</dbReference>
<dbReference type="InterPro" id="IPR050425">
    <property type="entry name" value="NAD(P)_dehydrat-like"/>
</dbReference>
<keyword evidence="1" id="KW-0560">Oxidoreductase</keyword>
<protein>
    <submittedName>
        <fullName evidence="4">Aldehyde reductase</fullName>
    </submittedName>
</protein>
<feature type="domain" description="NAD-dependent epimerase/dehydratase" evidence="3">
    <location>
        <begin position="7"/>
        <end position="251"/>
    </location>
</feature>
<dbReference type="PANTHER" id="PTHR10366">
    <property type="entry name" value="NAD DEPENDENT EPIMERASE/DEHYDRATASE"/>
    <property type="match status" value="1"/>
</dbReference>
<dbReference type="Pfam" id="PF01370">
    <property type="entry name" value="Epimerase"/>
    <property type="match status" value="1"/>
</dbReference>
<evidence type="ECO:0000313" key="5">
    <source>
        <dbReference type="Proteomes" id="UP000744438"/>
    </source>
</evidence>
<dbReference type="Gene3D" id="3.40.50.720">
    <property type="entry name" value="NAD(P)-binding Rossmann-like Domain"/>
    <property type="match status" value="1"/>
</dbReference>